<dbReference type="InterPro" id="IPR000674">
    <property type="entry name" value="Ald_Oxase/Xan_DH_a/b"/>
</dbReference>
<organism evidence="13 14">
    <name type="scientific">Pontibaca salina</name>
    <dbReference type="NCBI Taxonomy" id="2795731"/>
    <lineage>
        <taxon>Bacteria</taxon>
        <taxon>Pseudomonadati</taxon>
        <taxon>Pseudomonadota</taxon>
        <taxon>Alphaproteobacteria</taxon>
        <taxon>Rhodobacterales</taxon>
        <taxon>Roseobacteraceae</taxon>
        <taxon>Pontibaca</taxon>
    </lineage>
</organism>
<evidence type="ECO:0000256" key="11">
    <source>
        <dbReference type="ARBA" id="ARBA00053029"/>
    </source>
</evidence>
<dbReference type="InterPro" id="IPR016208">
    <property type="entry name" value="Ald_Oxase/xanthine_DH-like"/>
</dbReference>
<gene>
    <name evidence="13" type="primary">xdhB</name>
    <name evidence="13" type="ORF">JAO82_07420</name>
</gene>
<dbReference type="GO" id="GO:0030151">
    <property type="term" value="F:molybdenum ion binding"/>
    <property type="evidence" value="ECO:0007669"/>
    <property type="project" value="InterPro"/>
</dbReference>
<dbReference type="EC" id="1.17.1.4" evidence="13"/>
<dbReference type="PANTHER" id="PTHR11908">
    <property type="entry name" value="XANTHINE DEHYDROGENASE"/>
    <property type="match status" value="1"/>
</dbReference>
<evidence type="ECO:0000256" key="9">
    <source>
        <dbReference type="ARBA" id="ARBA00023014"/>
    </source>
</evidence>
<dbReference type="GO" id="GO:0004854">
    <property type="term" value="F:xanthine dehydrogenase activity"/>
    <property type="evidence" value="ECO:0007669"/>
    <property type="project" value="UniProtKB-EC"/>
</dbReference>
<evidence type="ECO:0000313" key="13">
    <source>
        <dbReference type="EMBL" id="MBI6629714.1"/>
    </source>
</evidence>
<evidence type="ECO:0000259" key="12">
    <source>
        <dbReference type="SMART" id="SM01008"/>
    </source>
</evidence>
<accession>A0A934M3C3</accession>
<evidence type="ECO:0000256" key="1">
    <source>
        <dbReference type="ARBA" id="ARBA00001924"/>
    </source>
</evidence>
<dbReference type="NCBIfam" id="TIGR02965">
    <property type="entry name" value="xanthine_xdhB"/>
    <property type="match status" value="1"/>
</dbReference>
<comment type="cofactor">
    <cofactor evidence="11">
        <name>Mo-molybdopterin cytosine dinucleotide</name>
        <dbReference type="ChEBI" id="CHEBI:71308"/>
    </cofactor>
</comment>
<keyword evidence="8" id="KW-0408">Iron</keyword>
<dbReference type="FunFam" id="3.30.365.10:FF:000001">
    <property type="entry name" value="Xanthine dehydrogenase oxidase"/>
    <property type="match status" value="1"/>
</dbReference>
<keyword evidence="14" id="KW-1185">Reference proteome</keyword>
<feature type="domain" description="Aldehyde oxidase/xanthine dehydrogenase a/b hammerhead" evidence="12">
    <location>
        <begin position="17"/>
        <end position="124"/>
    </location>
</feature>
<evidence type="ECO:0000256" key="7">
    <source>
        <dbReference type="ARBA" id="ARBA00023002"/>
    </source>
</evidence>
<dbReference type="SUPFAM" id="SSF54665">
    <property type="entry name" value="CO dehydrogenase molybdoprotein N-domain-like"/>
    <property type="match status" value="1"/>
</dbReference>
<evidence type="ECO:0000256" key="5">
    <source>
        <dbReference type="ARBA" id="ARBA00022714"/>
    </source>
</evidence>
<dbReference type="AlphaFoldDB" id="A0A934M3C3"/>
<dbReference type="InterPro" id="IPR037165">
    <property type="entry name" value="AldOxase/xan_DH_Mopterin-bd_sf"/>
</dbReference>
<evidence type="ECO:0000256" key="6">
    <source>
        <dbReference type="ARBA" id="ARBA00022723"/>
    </source>
</evidence>
<dbReference type="InterPro" id="IPR046867">
    <property type="entry name" value="AldOxase/xan_DH_MoCoBD2"/>
</dbReference>
<evidence type="ECO:0000256" key="8">
    <source>
        <dbReference type="ARBA" id="ARBA00023004"/>
    </source>
</evidence>
<dbReference type="EMBL" id="JAEIJD010000004">
    <property type="protein sequence ID" value="MBI6629714.1"/>
    <property type="molecule type" value="Genomic_DNA"/>
</dbReference>
<keyword evidence="9" id="KW-0411">Iron-sulfur</keyword>
<evidence type="ECO:0000313" key="14">
    <source>
        <dbReference type="Proteomes" id="UP000613255"/>
    </source>
</evidence>
<reference evidence="13" key="1">
    <citation type="submission" date="2020-12" db="EMBL/GenBank/DDBJ databases">
        <title>Pontibaca salina gen. nov., sp. nov., isolated from marine sediment.</title>
        <authorList>
            <person name="Bo J."/>
            <person name="Wang S."/>
            <person name="Song X."/>
            <person name="Du Z."/>
        </authorList>
    </citation>
    <scope>NUCLEOTIDE SEQUENCE</scope>
    <source>
        <strain evidence="13">S1109L</strain>
    </source>
</reference>
<dbReference type="GO" id="GO:0005506">
    <property type="term" value="F:iron ion binding"/>
    <property type="evidence" value="ECO:0007669"/>
    <property type="project" value="InterPro"/>
</dbReference>
<comment type="cofactor">
    <cofactor evidence="10">
        <name>[2Fe-2S] cluster</name>
        <dbReference type="ChEBI" id="CHEBI:190135"/>
    </cofactor>
</comment>
<name>A0A934M3C3_9RHOB</name>
<protein>
    <submittedName>
        <fullName evidence="13">Xanthine dehydrogenase molybdopterin binding subunit</fullName>
        <ecNumber evidence="13">1.17.1.4</ecNumber>
    </submittedName>
</protein>
<comment type="cofactor">
    <cofactor evidence="2">
        <name>FAD</name>
        <dbReference type="ChEBI" id="CHEBI:57692"/>
    </cofactor>
</comment>
<evidence type="ECO:0000256" key="2">
    <source>
        <dbReference type="ARBA" id="ARBA00001974"/>
    </source>
</evidence>
<proteinExistence type="inferred from homology"/>
<dbReference type="InterPro" id="IPR014309">
    <property type="entry name" value="Xanthine_DH_Mopterin-bd_su"/>
</dbReference>
<dbReference type="SUPFAM" id="SSF56003">
    <property type="entry name" value="Molybdenum cofactor-binding domain"/>
    <property type="match status" value="1"/>
</dbReference>
<sequence>MSVGKPLPHDSARLHVTGAARYVDDIPAPADCLYLCFGLSDVARGALSALDLSKVRSAPGVVAVLTAQDLPFEADTSPSAHDEPLLAQGAVHYAGQPLFLVVAESHLLARRAARLARVEIVAQKPILTIEDALAANSRFEEGPRIWQKGDARTAIKAAPHIIEGRIEMGGQEHFYLEGQAALALPQDNGDMVVLSSTQHPTEVQHKVADAIGVPMHGVRVETRRMGGGFGGKESQANALAVACAVAAKVTGRACKMRYDRDDDMVITGKRHDFRITYRAGFDDEGRIHGVEFMHYTRCGWSQDLSLPVADRAMLHADNAYLLPACRIESHRLRTNMQSATAFRGFGGPQGVLGIERVLDHIAHHLGQDPVAVRVRNYYAEAHAAAAGASGGDISLQEETAGSAPDLASRGALAAEPRGAGPTVPASAQTTPYGMEVSDFELHGITRDLLESSAYLSRRKAVRDWNARGGVIRRGIGLAPVKFGISFTLTHLNQAGALVHVYQDGSIHLNHGGTEMGQGLHQKVAQVAASRFGVGQEHIRITATDTGKVPNTSATAASSGSDLNGMAVRAACDTIRNRIAIFLAARHQADPRSVIFANEQVQVGGEIYDFAQAVGLAYMGRVSLSATGFYRTPGLEWDRVRGQGRPFFYFAHGAAVSEVAVDTLTGEHRLLRVDILHDCGESLNPAIDIGQIEGGFVQGAGWLTSEELVWDERGALRTHAPSTYKIPACSDRPDIFNVALWDGQNREDTIYRSKAVGEPPLMLGISAFLAISDAIASCGTAYPALDAPATPERVWATIQQVRDGF</sequence>
<dbReference type="SMART" id="SM01008">
    <property type="entry name" value="Ald_Xan_dh_C"/>
    <property type="match status" value="1"/>
</dbReference>
<evidence type="ECO:0000256" key="4">
    <source>
        <dbReference type="ARBA" id="ARBA00022505"/>
    </source>
</evidence>
<dbReference type="Pfam" id="PF01315">
    <property type="entry name" value="Ald_Xan_dh_C"/>
    <property type="match status" value="1"/>
</dbReference>
<dbReference type="RefSeq" id="WP_198685734.1">
    <property type="nucleotide sequence ID" value="NZ_JAEIJD010000004.1"/>
</dbReference>
<dbReference type="InterPro" id="IPR036856">
    <property type="entry name" value="Ald_Oxase/Xan_DH_a/b_sf"/>
</dbReference>
<keyword evidence="4" id="KW-0500">Molybdenum</keyword>
<dbReference type="FunFam" id="3.30.365.10:FF:000002">
    <property type="entry name" value="Xanthine dehydrogenase oxidase"/>
    <property type="match status" value="1"/>
</dbReference>
<evidence type="ECO:0000256" key="10">
    <source>
        <dbReference type="ARBA" id="ARBA00034078"/>
    </source>
</evidence>
<keyword evidence="5" id="KW-0001">2Fe-2S</keyword>
<dbReference type="Pfam" id="PF02738">
    <property type="entry name" value="MoCoBD_1"/>
    <property type="match status" value="1"/>
</dbReference>
<comment type="cofactor">
    <cofactor evidence="1">
        <name>Mo-molybdopterin</name>
        <dbReference type="ChEBI" id="CHEBI:71302"/>
    </cofactor>
</comment>
<dbReference type="GO" id="GO:0051537">
    <property type="term" value="F:2 iron, 2 sulfur cluster binding"/>
    <property type="evidence" value="ECO:0007669"/>
    <property type="project" value="UniProtKB-KW"/>
</dbReference>
<keyword evidence="6" id="KW-0479">Metal-binding</keyword>
<comment type="caution">
    <text evidence="13">The sequence shown here is derived from an EMBL/GenBank/DDBJ whole genome shotgun (WGS) entry which is preliminary data.</text>
</comment>
<dbReference type="PANTHER" id="PTHR11908:SF132">
    <property type="entry name" value="ALDEHYDE OXIDASE 1-RELATED"/>
    <property type="match status" value="1"/>
</dbReference>
<dbReference type="InterPro" id="IPR008274">
    <property type="entry name" value="AldOxase/xan_DH_MoCoBD1"/>
</dbReference>
<dbReference type="Gene3D" id="3.90.1170.50">
    <property type="entry name" value="Aldehyde oxidase/xanthine dehydrogenase, a/b hammerhead"/>
    <property type="match status" value="1"/>
</dbReference>
<keyword evidence="7 13" id="KW-0560">Oxidoreductase</keyword>
<dbReference type="Gene3D" id="3.30.365.10">
    <property type="entry name" value="Aldehyde oxidase/xanthine dehydrogenase, molybdopterin binding domain"/>
    <property type="match status" value="4"/>
</dbReference>
<comment type="similarity">
    <text evidence="3">Belongs to the xanthine dehydrogenase family.</text>
</comment>
<dbReference type="Pfam" id="PF20256">
    <property type="entry name" value="MoCoBD_2"/>
    <property type="match status" value="1"/>
</dbReference>
<dbReference type="Proteomes" id="UP000613255">
    <property type="component" value="Unassembled WGS sequence"/>
</dbReference>
<evidence type="ECO:0000256" key="3">
    <source>
        <dbReference type="ARBA" id="ARBA00006849"/>
    </source>
</evidence>